<dbReference type="GO" id="GO:0042797">
    <property type="term" value="P:tRNA transcription by RNA polymerase III"/>
    <property type="evidence" value="ECO:0007669"/>
    <property type="project" value="TreeGrafter"/>
</dbReference>
<dbReference type="InterPro" id="IPR014381">
    <property type="entry name" value="Arch_Rpo5/euc_Rpb5"/>
</dbReference>
<evidence type="ECO:0000259" key="2">
    <source>
        <dbReference type="Pfam" id="PF01191"/>
    </source>
</evidence>
<dbReference type="PANTHER" id="PTHR10535">
    <property type="entry name" value="DNA-DIRECTED RNA POLYMERASES I, II, AND III SUBUNIT RPABC1"/>
    <property type="match status" value="1"/>
</dbReference>
<gene>
    <name evidence="3" type="ORF">mc_269</name>
</gene>
<protein>
    <submittedName>
        <fullName evidence="3">RNA polymerase subunit 5</fullName>
    </submittedName>
</protein>
<sequence>MEPNRIIFSIMKSDSEKVKIILTNILKMLSNRIYMDKEDKKQNLLNLENNFDPTKYIDDKGDNTFTLTTRNGDKYAIKIMFQKISAIGKQSPVSEFINEYNNHKKIIVAQEYNAKIESQVSKYGAQIFLESRLLSDLISNKFQPEFELLSPTEMKQFKTEYNVNEYTIKKYNRSDPVVQYFGLKKGDIIRIIRPSIVSGENIDYRIVT</sequence>
<reference evidence="4" key="1">
    <citation type="submission" date="2018-01" db="EMBL/GenBank/DDBJ databases">
        <title>Testimony of 'menage a trois' revealed by the proteome of Megavirus virophage.</title>
        <authorList>
            <person name="Jeudy S."/>
            <person name="Bertaux L."/>
            <person name="Alempic J.-M."/>
            <person name="Lartigue A."/>
            <person name="Legendre M."/>
            <person name="Philippe N."/>
            <person name="Beucher L."/>
            <person name="Biondi E."/>
            <person name="Juul S."/>
            <person name="Turner D."/>
            <person name="Coute Y."/>
            <person name="Claverie J.-M."/>
            <person name="Abergel C."/>
        </authorList>
    </citation>
    <scope>NUCLEOTIDE SEQUENCE [LARGE SCALE GENOMIC DNA]</scope>
</reference>
<organism evidence="3 4">
    <name type="scientific">Moumouvirus australiensis</name>
    <dbReference type="NCBI Taxonomy" id="2109587"/>
    <lineage>
        <taxon>Viruses</taxon>
        <taxon>Varidnaviria</taxon>
        <taxon>Bamfordvirae</taxon>
        <taxon>Nucleocytoviricota</taxon>
        <taxon>Megaviricetes</taxon>
        <taxon>Imitervirales</taxon>
        <taxon>Mimiviridae</taxon>
        <taxon>Megamimivirinae</taxon>
        <taxon>Moumouvirus</taxon>
        <taxon>Moumouvirus australiense</taxon>
    </lineage>
</organism>
<dbReference type="GO" id="GO:0003899">
    <property type="term" value="F:DNA-directed RNA polymerase activity"/>
    <property type="evidence" value="ECO:0007669"/>
    <property type="project" value="InterPro"/>
</dbReference>
<dbReference type="InterPro" id="IPR035913">
    <property type="entry name" value="RPB5-like_sf"/>
</dbReference>
<dbReference type="GO" id="GO:0006362">
    <property type="term" value="P:transcription elongation by RNA polymerase I"/>
    <property type="evidence" value="ECO:0007669"/>
    <property type="project" value="TreeGrafter"/>
</dbReference>
<feature type="domain" description="RNA polymerase subunit H/Rpb5 C-terminal" evidence="2">
    <location>
        <begin position="139"/>
        <end position="207"/>
    </location>
</feature>
<dbReference type="PIRSF" id="PIRSF000747">
    <property type="entry name" value="RPB5"/>
    <property type="match status" value="1"/>
</dbReference>
<dbReference type="PANTHER" id="PTHR10535:SF0">
    <property type="entry name" value="DNA-DIRECTED RNA POLYMERASES I, II, AND III SUBUNIT RPABC1"/>
    <property type="match status" value="1"/>
</dbReference>
<evidence type="ECO:0000256" key="1">
    <source>
        <dbReference type="ARBA" id="ARBA00023163"/>
    </source>
</evidence>
<dbReference type="Pfam" id="PF01191">
    <property type="entry name" value="RNA_pol_Rpb5_C"/>
    <property type="match status" value="1"/>
</dbReference>
<keyword evidence="4" id="KW-1185">Reference proteome</keyword>
<evidence type="ECO:0000313" key="4">
    <source>
        <dbReference type="Proteomes" id="UP000289600"/>
    </source>
</evidence>
<dbReference type="Proteomes" id="UP000289600">
    <property type="component" value="Segment"/>
</dbReference>
<dbReference type="GO" id="GO:0003677">
    <property type="term" value="F:DNA binding"/>
    <property type="evidence" value="ECO:0007669"/>
    <property type="project" value="InterPro"/>
</dbReference>
<dbReference type="SUPFAM" id="SSF55287">
    <property type="entry name" value="RPB5-like RNA polymerase subunit"/>
    <property type="match status" value="1"/>
</dbReference>
<accession>A0A2P1ELA4</accession>
<dbReference type="InterPro" id="IPR000783">
    <property type="entry name" value="RNA_pol_subH/Rpb5_C"/>
</dbReference>
<dbReference type="GO" id="GO:0006366">
    <property type="term" value="P:transcription by RNA polymerase II"/>
    <property type="evidence" value="ECO:0007669"/>
    <property type="project" value="TreeGrafter"/>
</dbReference>
<name>A0A2P1ELA4_9VIRU</name>
<proteinExistence type="predicted"/>
<dbReference type="EMBL" id="MG807320">
    <property type="protein sequence ID" value="AVL94655.1"/>
    <property type="molecule type" value="Genomic_DNA"/>
</dbReference>
<keyword evidence="1" id="KW-0804">Transcription</keyword>
<dbReference type="Gene3D" id="3.90.940.20">
    <property type="entry name" value="RPB5-like RNA polymerase subunit"/>
    <property type="match status" value="1"/>
</dbReference>
<evidence type="ECO:0000313" key="3">
    <source>
        <dbReference type="EMBL" id="AVL94655.1"/>
    </source>
</evidence>